<dbReference type="InterPro" id="IPR020945">
    <property type="entry name" value="DMSO/NO3_reduct_chaperone"/>
</dbReference>
<evidence type="ECO:0000256" key="1">
    <source>
        <dbReference type="ARBA" id="ARBA00023063"/>
    </source>
</evidence>
<dbReference type="STRING" id="1122192.SAMN02745673_03677"/>
<dbReference type="Gene3D" id="1.10.3480.10">
    <property type="entry name" value="TorD-like"/>
    <property type="match status" value="1"/>
</dbReference>
<dbReference type="PANTHER" id="PTHR43680">
    <property type="entry name" value="NITRATE REDUCTASE MOLYBDENUM COFACTOR ASSEMBLY CHAPERONE"/>
    <property type="match status" value="1"/>
</dbReference>
<dbReference type="NCBIfam" id="TIGR00684">
    <property type="entry name" value="narJ"/>
    <property type="match status" value="1"/>
</dbReference>
<sequence>MHYVEAFDMRGKRTPHMTFYLDGDTRRRGHTLAAIKEIYTGCGWELSPRELPDHLAVILEFAARGDAEWGETLLHYFRPGLDLLGAALHEYATPYAAVLDAVRATLPPPGPEQEEAVRRLARLGPPAEAVGLDGYGGPVDLGMPGVGSPVNSGILGGAR</sequence>
<dbReference type="GO" id="GO:0051082">
    <property type="term" value="F:unfolded protein binding"/>
    <property type="evidence" value="ECO:0007669"/>
    <property type="project" value="InterPro"/>
</dbReference>
<dbReference type="InterPro" id="IPR036411">
    <property type="entry name" value="TorD-like_sf"/>
</dbReference>
<accession>A0A1T4SM01</accession>
<dbReference type="EMBL" id="FUWS01000010">
    <property type="protein sequence ID" value="SKA29227.1"/>
    <property type="molecule type" value="Genomic_DNA"/>
</dbReference>
<reference evidence="2 3" key="1">
    <citation type="submission" date="2017-02" db="EMBL/GenBank/DDBJ databases">
        <authorList>
            <person name="Peterson S.W."/>
        </authorList>
    </citation>
    <scope>NUCLEOTIDE SEQUENCE [LARGE SCALE GENOMIC DNA]</scope>
    <source>
        <strain evidence="2 3">DSM 45154</strain>
    </source>
</reference>
<dbReference type="GO" id="GO:0042128">
    <property type="term" value="P:nitrate assimilation"/>
    <property type="evidence" value="ECO:0007669"/>
    <property type="project" value="UniProtKB-KW"/>
</dbReference>
<dbReference type="Pfam" id="PF02613">
    <property type="entry name" value="Nitrate_red_del"/>
    <property type="match status" value="1"/>
</dbReference>
<keyword evidence="1" id="KW-0534">Nitrate assimilation</keyword>
<gene>
    <name evidence="2" type="ORF">SAMN02745673_03677</name>
</gene>
<evidence type="ECO:0000313" key="3">
    <source>
        <dbReference type="Proteomes" id="UP000190637"/>
    </source>
</evidence>
<keyword evidence="3" id="KW-1185">Reference proteome</keyword>
<dbReference type="Proteomes" id="UP000190637">
    <property type="component" value="Unassembled WGS sequence"/>
</dbReference>
<proteinExistence type="predicted"/>
<organism evidence="2 3">
    <name type="scientific">Marinactinospora thermotolerans DSM 45154</name>
    <dbReference type="NCBI Taxonomy" id="1122192"/>
    <lineage>
        <taxon>Bacteria</taxon>
        <taxon>Bacillati</taxon>
        <taxon>Actinomycetota</taxon>
        <taxon>Actinomycetes</taxon>
        <taxon>Streptosporangiales</taxon>
        <taxon>Nocardiopsidaceae</taxon>
        <taxon>Marinactinospora</taxon>
    </lineage>
</organism>
<dbReference type="PANTHER" id="PTHR43680:SF2">
    <property type="entry name" value="NITRATE REDUCTASE MOLYBDENUM COFACTOR ASSEMBLY CHAPERONE NARJ"/>
    <property type="match status" value="1"/>
</dbReference>
<dbReference type="GO" id="GO:0016530">
    <property type="term" value="F:metallochaperone activity"/>
    <property type="evidence" value="ECO:0007669"/>
    <property type="project" value="TreeGrafter"/>
</dbReference>
<name>A0A1T4SM01_9ACTN</name>
<dbReference type="SUPFAM" id="SSF89155">
    <property type="entry name" value="TorD-like"/>
    <property type="match status" value="1"/>
</dbReference>
<protein>
    <submittedName>
        <fullName evidence="2">Respiratory nitrate reductase chaperone NarJ</fullName>
    </submittedName>
</protein>
<dbReference type="InterPro" id="IPR003765">
    <property type="entry name" value="NO3_reductase_chaperone_NarJ"/>
</dbReference>
<dbReference type="AlphaFoldDB" id="A0A1T4SM01"/>
<evidence type="ECO:0000313" key="2">
    <source>
        <dbReference type="EMBL" id="SKA29227.1"/>
    </source>
</evidence>
<dbReference type="GO" id="GO:0051131">
    <property type="term" value="P:chaperone-mediated protein complex assembly"/>
    <property type="evidence" value="ECO:0007669"/>
    <property type="project" value="InterPro"/>
</dbReference>